<gene>
    <name evidence="2" type="ORF">GCL60_07710</name>
</gene>
<dbReference type="InterPro" id="IPR005801">
    <property type="entry name" value="ADC_synthase"/>
</dbReference>
<dbReference type="Gene3D" id="3.60.120.10">
    <property type="entry name" value="Anthranilate synthase"/>
    <property type="match status" value="1"/>
</dbReference>
<comment type="caution">
    <text evidence="2">The sequence shown here is derived from an EMBL/GenBank/DDBJ whole genome shotgun (WGS) entry which is preliminary data.</text>
</comment>
<dbReference type="Pfam" id="PF00425">
    <property type="entry name" value="Chorismate_bind"/>
    <property type="match status" value="1"/>
</dbReference>
<dbReference type="AlphaFoldDB" id="A0A6N6VSW3"/>
<evidence type="ECO:0000313" key="3">
    <source>
        <dbReference type="Proteomes" id="UP000437748"/>
    </source>
</evidence>
<sequence>MNKNILNEFLESAYFIGSPNENKIWCMVSSFENYSFEEKITPPYFYLNNFYLSKAKPYCKGEVFFEMTYSEFSDFLQFENDEKPNIKWENVNKEYYLSKFLELKEEIKNNILKKAVPYSFINGNVKINKLNKLYLLKKLLENKDQKHSYIYGFWNKNTGFIGSSPELLFTQNVKNIHTIALAGTIPNNSSTNKNEFLLDPKMQKEHYYVIEGIKQSLNKFGKIKMGETNLLELPKLIHLKTDINIEIENQNLFQFHQFIDVIHPTPAIGSLPKNSQSNWLSESVVEHSNRGYYAAPFGVVLNDQKSICICTIRGIQWNEENIKICAGGGVIFESEFDLEWEEILSKINAIKHNLGI</sequence>
<reference evidence="2 3" key="1">
    <citation type="submission" date="2019-10" db="EMBL/GenBank/DDBJ databases">
        <title>New species of Slilvanegrellaceae.</title>
        <authorList>
            <person name="Pitt A."/>
            <person name="Hahn M.W."/>
        </authorList>
    </citation>
    <scope>NUCLEOTIDE SEQUENCE [LARGE SCALE GENOMIC DNA]</scope>
    <source>
        <strain evidence="2 3">SP-Ram-0.45-NSY-1</strain>
    </source>
</reference>
<evidence type="ECO:0000313" key="2">
    <source>
        <dbReference type="EMBL" id="KAB8038741.1"/>
    </source>
</evidence>
<dbReference type="SUPFAM" id="SSF56322">
    <property type="entry name" value="ADC synthase"/>
    <property type="match status" value="1"/>
</dbReference>
<name>A0A6N6VSW3_9BACT</name>
<dbReference type="PANTHER" id="PTHR42839:SF2">
    <property type="entry name" value="ISOCHORISMATE SYNTHASE ENTC"/>
    <property type="match status" value="1"/>
</dbReference>
<protein>
    <recommendedName>
        <fullName evidence="1">Chorismate-utilising enzyme C-terminal domain-containing protein</fullName>
    </recommendedName>
</protein>
<accession>A0A6N6VSW3</accession>
<organism evidence="2 3">
    <name type="scientific">Silvanigrella paludirubra</name>
    <dbReference type="NCBI Taxonomy" id="2499159"/>
    <lineage>
        <taxon>Bacteria</taxon>
        <taxon>Pseudomonadati</taxon>
        <taxon>Bdellovibrionota</taxon>
        <taxon>Oligoflexia</taxon>
        <taxon>Silvanigrellales</taxon>
        <taxon>Silvanigrellaceae</taxon>
        <taxon>Silvanigrella</taxon>
    </lineage>
</organism>
<feature type="domain" description="Chorismate-utilising enzyme C-terminal" evidence="1">
    <location>
        <begin position="93"/>
        <end position="346"/>
    </location>
</feature>
<dbReference type="PANTHER" id="PTHR42839">
    <property type="entry name" value="ISOCHORISMATE SYNTHASE ENTC"/>
    <property type="match status" value="1"/>
</dbReference>
<proteinExistence type="predicted"/>
<dbReference type="Proteomes" id="UP000437748">
    <property type="component" value="Unassembled WGS sequence"/>
</dbReference>
<dbReference type="OrthoDB" id="5290194at2"/>
<dbReference type="InterPro" id="IPR015890">
    <property type="entry name" value="Chorismate_C"/>
</dbReference>
<dbReference type="RefSeq" id="WP_153420030.1">
    <property type="nucleotide sequence ID" value="NZ_WFLM01000003.1"/>
</dbReference>
<keyword evidence="3" id="KW-1185">Reference proteome</keyword>
<dbReference type="EMBL" id="WFLM01000003">
    <property type="protein sequence ID" value="KAB8038741.1"/>
    <property type="molecule type" value="Genomic_DNA"/>
</dbReference>
<evidence type="ECO:0000259" key="1">
    <source>
        <dbReference type="Pfam" id="PF00425"/>
    </source>
</evidence>